<reference evidence="1" key="1">
    <citation type="submission" date="2021-10" db="EMBL/GenBank/DDBJ databases">
        <title>Loktanella gaetbuli sp. nov., isolated from a tidal flat.</title>
        <authorList>
            <person name="Park S."/>
            <person name="Yoon J.-H."/>
        </authorList>
    </citation>
    <scope>NUCLEOTIDE SEQUENCE</scope>
    <source>
        <strain evidence="1">TSTF-M6</strain>
    </source>
</reference>
<protein>
    <recommendedName>
        <fullName evidence="3">SnoaL-like domain-containing protein</fullName>
    </recommendedName>
</protein>
<dbReference type="SUPFAM" id="SSF54427">
    <property type="entry name" value="NTF2-like"/>
    <property type="match status" value="1"/>
</dbReference>
<dbReference type="RefSeq" id="WP_226748870.1">
    <property type="nucleotide sequence ID" value="NZ_JAJATZ010000007.1"/>
</dbReference>
<keyword evidence="2" id="KW-1185">Reference proteome</keyword>
<sequence>MTDRIADFFAAWGETDAAKRRATIAACMADNFVYCDPRSPGHLTTLDTLVDYVDMYAQMAPGWTAGVIQTDVQNGFARSIVGFGDGGDWTQHGTYFAALNATGQVTTLAGFAGAGGLQQ</sequence>
<evidence type="ECO:0008006" key="3">
    <source>
        <dbReference type="Google" id="ProtNLM"/>
    </source>
</evidence>
<name>A0ABS8BX69_9RHOB</name>
<comment type="caution">
    <text evidence="1">The sequence shown here is derived from an EMBL/GenBank/DDBJ whole genome shotgun (WGS) entry which is preliminary data.</text>
</comment>
<accession>A0ABS8BX69</accession>
<dbReference type="Proteomes" id="UP001138961">
    <property type="component" value="Unassembled WGS sequence"/>
</dbReference>
<proteinExistence type="predicted"/>
<gene>
    <name evidence="1" type="ORF">LGQ03_13830</name>
</gene>
<evidence type="ECO:0000313" key="2">
    <source>
        <dbReference type="Proteomes" id="UP001138961"/>
    </source>
</evidence>
<dbReference type="InterPro" id="IPR032710">
    <property type="entry name" value="NTF2-like_dom_sf"/>
</dbReference>
<dbReference type="Gene3D" id="3.10.450.50">
    <property type="match status" value="1"/>
</dbReference>
<dbReference type="EMBL" id="JAJATZ010000007">
    <property type="protein sequence ID" value="MCB5200323.1"/>
    <property type="molecule type" value="Genomic_DNA"/>
</dbReference>
<evidence type="ECO:0000313" key="1">
    <source>
        <dbReference type="EMBL" id="MCB5200323.1"/>
    </source>
</evidence>
<organism evidence="1 2">
    <name type="scientific">Loktanella gaetbuli</name>
    <dbReference type="NCBI Taxonomy" id="2881335"/>
    <lineage>
        <taxon>Bacteria</taxon>
        <taxon>Pseudomonadati</taxon>
        <taxon>Pseudomonadota</taxon>
        <taxon>Alphaproteobacteria</taxon>
        <taxon>Rhodobacterales</taxon>
        <taxon>Roseobacteraceae</taxon>
        <taxon>Loktanella</taxon>
    </lineage>
</organism>